<evidence type="ECO:0000313" key="3">
    <source>
        <dbReference type="Proteomes" id="UP001432027"/>
    </source>
</evidence>
<sequence length="125" mass="14151">FKCSSAYMRLFLYDIPNRPLFLATIYTWIICATQETLGHKEDLDNVELGFYIFGVLFSGWIIFTILEALMNTIDVILKALLMMAIGGIIITPYYYYPGSWILITVSWLLVFCVPPITAAYCALGG</sequence>
<dbReference type="AlphaFoldDB" id="A0AAV5T6F1"/>
<comment type="caution">
    <text evidence="2">The sequence shown here is derived from an EMBL/GenBank/DDBJ whole genome shotgun (WGS) entry which is preliminary data.</text>
</comment>
<evidence type="ECO:0000256" key="1">
    <source>
        <dbReference type="SAM" id="Phobius"/>
    </source>
</evidence>
<dbReference type="Proteomes" id="UP001432027">
    <property type="component" value="Unassembled WGS sequence"/>
</dbReference>
<name>A0AAV5T6F1_9BILA</name>
<protein>
    <submittedName>
        <fullName evidence="2">Uncharacterized protein</fullName>
    </submittedName>
</protein>
<proteinExistence type="predicted"/>
<feature type="non-terminal residue" evidence="2">
    <location>
        <position position="1"/>
    </location>
</feature>
<feature type="transmembrane region" description="Helical" evidence="1">
    <location>
        <begin position="101"/>
        <end position="123"/>
    </location>
</feature>
<organism evidence="2 3">
    <name type="scientific">Pristionchus entomophagus</name>
    <dbReference type="NCBI Taxonomy" id="358040"/>
    <lineage>
        <taxon>Eukaryota</taxon>
        <taxon>Metazoa</taxon>
        <taxon>Ecdysozoa</taxon>
        <taxon>Nematoda</taxon>
        <taxon>Chromadorea</taxon>
        <taxon>Rhabditida</taxon>
        <taxon>Rhabditina</taxon>
        <taxon>Diplogasteromorpha</taxon>
        <taxon>Diplogasteroidea</taxon>
        <taxon>Neodiplogasteridae</taxon>
        <taxon>Pristionchus</taxon>
    </lineage>
</organism>
<keyword evidence="1" id="KW-0472">Membrane</keyword>
<keyword evidence="1" id="KW-1133">Transmembrane helix</keyword>
<keyword evidence="3" id="KW-1185">Reference proteome</keyword>
<feature type="transmembrane region" description="Helical" evidence="1">
    <location>
        <begin position="20"/>
        <end position="37"/>
    </location>
</feature>
<gene>
    <name evidence="2" type="ORF">PENTCL1PPCAC_13311</name>
</gene>
<feature type="transmembrane region" description="Helical" evidence="1">
    <location>
        <begin position="49"/>
        <end position="69"/>
    </location>
</feature>
<keyword evidence="1" id="KW-0812">Transmembrane</keyword>
<dbReference type="EMBL" id="BTSX01000003">
    <property type="protein sequence ID" value="GMS91136.1"/>
    <property type="molecule type" value="Genomic_DNA"/>
</dbReference>
<accession>A0AAV5T6F1</accession>
<feature type="transmembrane region" description="Helical" evidence="1">
    <location>
        <begin position="76"/>
        <end position="95"/>
    </location>
</feature>
<evidence type="ECO:0000313" key="2">
    <source>
        <dbReference type="EMBL" id="GMS91136.1"/>
    </source>
</evidence>
<reference evidence="2" key="1">
    <citation type="submission" date="2023-10" db="EMBL/GenBank/DDBJ databases">
        <title>Genome assembly of Pristionchus species.</title>
        <authorList>
            <person name="Yoshida K."/>
            <person name="Sommer R.J."/>
        </authorList>
    </citation>
    <scope>NUCLEOTIDE SEQUENCE</scope>
    <source>
        <strain evidence="2">RS0144</strain>
    </source>
</reference>